<evidence type="ECO:0000256" key="6">
    <source>
        <dbReference type="SAM" id="MobiDB-lite"/>
    </source>
</evidence>
<dbReference type="Gene3D" id="3.40.366.10">
    <property type="entry name" value="Malonyl-Coenzyme A Acyl Carrier Protein, domain 2"/>
    <property type="match status" value="1"/>
</dbReference>
<dbReference type="SMART" id="SM00827">
    <property type="entry name" value="PKS_AT"/>
    <property type="match status" value="1"/>
</dbReference>
<dbReference type="InterPro" id="IPR014043">
    <property type="entry name" value="Acyl_transferase_dom"/>
</dbReference>
<dbReference type="Pfam" id="PF00698">
    <property type="entry name" value="Acyl_transf_1"/>
    <property type="match status" value="1"/>
</dbReference>
<name>A0A8J3FU14_9PSEU</name>
<dbReference type="InterPro" id="IPR024925">
    <property type="entry name" value="Malonyl_CoA-ACP_transAc"/>
</dbReference>
<reference evidence="8" key="2">
    <citation type="submission" date="2020-09" db="EMBL/GenBank/DDBJ databases">
        <authorList>
            <person name="Sun Q."/>
            <person name="Zhou Y."/>
        </authorList>
    </citation>
    <scope>NUCLEOTIDE SEQUENCE</scope>
    <source>
        <strain evidence="8">CGMCC 4.5737</strain>
    </source>
</reference>
<evidence type="ECO:0000256" key="2">
    <source>
        <dbReference type="ARBA" id="ARBA00023315"/>
    </source>
</evidence>
<dbReference type="InterPro" id="IPR016035">
    <property type="entry name" value="Acyl_Trfase/lysoPLipase"/>
</dbReference>
<dbReference type="GO" id="GO:0006633">
    <property type="term" value="P:fatty acid biosynthetic process"/>
    <property type="evidence" value="ECO:0007669"/>
    <property type="project" value="TreeGrafter"/>
</dbReference>
<evidence type="ECO:0000313" key="9">
    <source>
        <dbReference type="Proteomes" id="UP000637578"/>
    </source>
</evidence>
<evidence type="ECO:0000256" key="1">
    <source>
        <dbReference type="ARBA" id="ARBA00022679"/>
    </source>
</evidence>
<organism evidence="8 9">
    <name type="scientific">Longimycelium tulufanense</name>
    <dbReference type="NCBI Taxonomy" id="907463"/>
    <lineage>
        <taxon>Bacteria</taxon>
        <taxon>Bacillati</taxon>
        <taxon>Actinomycetota</taxon>
        <taxon>Actinomycetes</taxon>
        <taxon>Pseudonocardiales</taxon>
        <taxon>Pseudonocardiaceae</taxon>
        <taxon>Longimycelium</taxon>
    </lineage>
</organism>
<dbReference type="Proteomes" id="UP000637578">
    <property type="component" value="Unassembled WGS sequence"/>
</dbReference>
<proteinExistence type="inferred from homology"/>
<gene>
    <name evidence="8" type="ORF">GCM10012275_16730</name>
</gene>
<dbReference type="InterPro" id="IPR016036">
    <property type="entry name" value="Malonyl_transacylase_ACP-bd"/>
</dbReference>
<accession>A0A8J3FU14</accession>
<dbReference type="InterPro" id="IPR050858">
    <property type="entry name" value="Mal-CoA-ACP_Trans/PKS_FabD"/>
</dbReference>
<dbReference type="PANTHER" id="PTHR42681">
    <property type="entry name" value="MALONYL-COA-ACYL CARRIER PROTEIN TRANSACYLASE, MITOCHONDRIAL"/>
    <property type="match status" value="1"/>
</dbReference>
<comment type="catalytic activity">
    <reaction evidence="3 4">
        <text>holo-[ACP] + malonyl-CoA = malonyl-[ACP] + CoA</text>
        <dbReference type="Rhea" id="RHEA:41792"/>
        <dbReference type="Rhea" id="RHEA-COMP:9623"/>
        <dbReference type="Rhea" id="RHEA-COMP:9685"/>
        <dbReference type="ChEBI" id="CHEBI:57287"/>
        <dbReference type="ChEBI" id="CHEBI:57384"/>
        <dbReference type="ChEBI" id="CHEBI:64479"/>
        <dbReference type="ChEBI" id="CHEBI:78449"/>
        <dbReference type="EC" id="2.3.1.39"/>
    </reaction>
</comment>
<comment type="caution">
    <text evidence="8">The sequence shown here is derived from an EMBL/GenBank/DDBJ whole genome shotgun (WGS) entry which is preliminary data.</text>
</comment>
<dbReference type="PIRSF" id="PIRSF000446">
    <property type="entry name" value="Mct"/>
    <property type="match status" value="1"/>
</dbReference>
<evidence type="ECO:0000256" key="4">
    <source>
        <dbReference type="PIRNR" id="PIRNR000446"/>
    </source>
</evidence>
<dbReference type="AlphaFoldDB" id="A0A8J3FU14"/>
<dbReference type="GO" id="GO:0005829">
    <property type="term" value="C:cytosol"/>
    <property type="evidence" value="ECO:0007669"/>
    <property type="project" value="TreeGrafter"/>
</dbReference>
<dbReference type="PANTHER" id="PTHR42681:SF1">
    <property type="entry name" value="MALONYL-COA-ACYL CARRIER PROTEIN TRANSACYLASE, MITOCHONDRIAL"/>
    <property type="match status" value="1"/>
</dbReference>
<dbReference type="InterPro" id="IPR001227">
    <property type="entry name" value="Ac_transferase_dom_sf"/>
</dbReference>
<sequence length="333" mass="34935">MSEPSSGGPAWVFPDQGSQFPGMGRELDRSEPTLGLLARAGEVTGLPVAELMRSADAATPTDPEVGQVLVFVWSCAMAARLGVRGCRPALVAGHSLGEYSALVACGSLDIDTALRLVSSRGKAMARATRRHPGAMAAVVGLPPDVVLKLCGEQDGETVVVAHFNSPRHIVVSGEASAVRAVATAARDSGALWVRLFSGGSAHHSPLMAEAEAELARELATVRLRPPGVPLVSSVTGQVVSDVTRYRELLLRQVTSPVRWDATVRTLIALGAGTFVEIGPGRMLASLGREIARTARHLGTHEALRLAEPSVAVGEMSEAALGYLVFRAFGRELT</sequence>
<feature type="active site" evidence="5">
    <location>
        <position position="95"/>
    </location>
</feature>
<feature type="active site" evidence="5">
    <location>
        <position position="203"/>
    </location>
</feature>
<dbReference type="GO" id="GO:0004314">
    <property type="term" value="F:[acyl-carrier-protein] S-malonyltransferase activity"/>
    <property type="evidence" value="ECO:0007669"/>
    <property type="project" value="UniProtKB-EC"/>
</dbReference>
<dbReference type="Gene3D" id="3.30.70.250">
    <property type="entry name" value="Malonyl-CoA ACP transacylase, ACP-binding"/>
    <property type="match status" value="1"/>
</dbReference>
<dbReference type="EC" id="2.3.1.39" evidence="4"/>
<evidence type="ECO:0000256" key="5">
    <source>
        <dbReference type="PIRSR" id="PIRSR000446-1"/>
    </source>
</evidence>
<evidence type="ECO:0000256" key="3">
    <source>
        <dbReference type="ARBA" id="ARBA00048462"/>
    </source>
</evidence>
<dbReference type="RefSeq" id="WP_189055591.1">
    <property type="nucleotide sequence ID" value="NZ_BMMK01000005.1"/>
</dbReference>
<dbReference type="SUPFAM" id="SSF55048">
    <property type="entry name" value="Probable ACP-binding domain of malonyl-CoA ACP transacylase"/>
    <property type="match status" value="1"/>
</dbReference>
<reference evidence="8" key="1">
    <citation type="journal article" date="2014" name="Int. J. Syst. Evol. Microbiol.">
        <title>Complete genome sequence of Corynebacterium casei LMG S-19264T (=DSM 44701T), isolated from a smear-ripened cheese.</title>
        <authorList>
            <consortium name="US DOE Joint Genome Institute (JGI-PGF)"/>
            <person name="Walter F."/>
            <person name="Albersmeier A."/>
            <person name="Kalinowski J."/>
            <person name="Ruckert C."/>
        </authorList>
    </citation>
    <scope>NUCLEOTIDE SEQUENCE</scope>
    <source>
        <strain evidence="8">CGMCC 4.5737</strain>
    </source>
</reference>
<evidence type="ECO:0000259" key="7">
    <source>
        <dbReference type="SMART" id="SM00827"/>
    </source>
</evidence>
<keyword evidence="9" id="KW-1185">Reference proteome</keyword>
<feature type="region of interest" description="Disordered" evidence="6">
    <location>
        <begin position="1"/>
        <end position="25"/>
    </location>
</feature>
<dbReference type="EMBL" id="BMMK01000005">
    <property type="protein sequence ID" value="GGM46338.1"/>
    <property type="molecule type" value="Genomic_DNA"/>
</dbReference>
<keyword evidence="2 4" id="KW-0012">Acyltransferase</keyword>
<feature type="domain" description="Malonyl-CoA:ACP transacylase (MAT)" evidence="7">
    <location>
        <begin position="12"/>
        <end position="305"/>
    </location>
</feature>
<evidence type="ECO:0000313" key="8">
    <source>
        <dbReference type="EMBL" id="GGM46338.1"/>
    </source>
</evidence>
<protein>
    <recommendedName>
        <fullName evidence="4">Malonyl CoA-acyl carrier protein transacylase</fullName>
        <ecNumber evidence="4">2.3.1.39</ecNumber>
    </recommendedName>
</protein>
<dbReference type="SUPFAM" id="SSF52151">
    <property type="entry name" value="FabD/lysophospholipase-like"/>
    <property type="match status" value="1"/>
</dbReference>
<keyword evidence="1 4" id="KW-0808">Transferase</keyword>
<comment type="similarity">
    <text evidence="4">Belongs to the fabD family.</text>
</comment>